<protein>
    <recommendedName>
        <fullName evidence="3">F-box domain-containing protein</fullName>
    </recommendedName>
</protein>
<comment type="caution">
    <text evidence="1">The sequence shown here is derived from an EMBL/GenBank/DDBJ whole genome shotgun (WGS) entry which is preliminary data.</text>
</comment>
<sequence>MSKISLLPPEIFVEILLNFSSLIDIYKIRLVNKYFLLHILENTSILIEHYIPLLPAKPTFATAIHRPGAKSLDFHLAIRISAECFLVEDIAWTLFSNQPALDLNHSFSPLDFHEPLHILCALCSGYYDSPSTPSRNSFGIRPLLTTIPLLKSKSQVEQDELFSLINYIFICLLVSLHHRGIPLDSEDAVLCIAGGPIGWKMLFNGEISNAEIKDWLCTEKLVFGIPGERMGDIIRTVVLISGRLYRMSREEFERAGTFLER</sequence>
<dbReference type="Proteomes" id="UP000186594">
    <property type="component" value="Unassembled WGS sequence"/>
</dbReference>
<evidence type="ECO:0000313" key="1">
    <source>
        <dbReference type="EMBL" id="OLL26962.1"/>
    </source>
</evidence>
<accession>A0A1U7LWN8</accession>
<dbReference type="AlphaFoldDB" id="A0A1U7LWN8"/>
<proteinExistence type="predicted"/>
<gene>
    <name evidence="1" type="ORF">NEOLI_002738</name>
</gene>
<evidence type="ECO:0008006" key="3">
    <source>
        <dbReference type="Google" id="ProtNLM"/>
    </source>
</evidence>
<name>A0A1U7LWN8_NEOID</name>
<organism evidence="1 2">
    <name type="scientific">Neolecta irregularis (strain DAH-3)</name>
    <dbReference type="NCBI Taxonomy" id="1198029"/>
    <lineage>
        <taxon>Eukaryota</taxon>
        <taxon>Fungi</taxon>
        <taxon>Dikarya</taxon>
        <taxon>Ascomycota</taxon>
        <taxon>Taphrinomycotina</taxon>
        <taxon>Neolectales</taxon>
        <taxon>Neolectaceae</taxon>
        <taxon>Neolecta</taxon>
    </lineage>
</organism>
<dbReference type="EMBL" id="LXFE01000130">
    <property type="protein sequence ID" value="OLL26962.1"/>
    <property type="molecule type" value="Genomic_DNA"/>
</dbReference>
<keyword evidence="2" id="KW-1185">Reference proteome</keyword>
<reference evidence="1 2" key="1">
    <citation type="submission" date="2016-04" db="EMBL/GenBank/DDBJ databases">
        <title>Evolutionary innovation and constraint leading to complex multicellularity in the Ascomycota.</title>
        <authorList>
            <person name="Cisse O."/>
            <person name="Nguyen A."/>
            <person name="Hewitt D.A."/>
            <person name="Jedd G."/>
            <person name="Stajich J.E."/>
        </authorList>
    </citation>
    <scope>NUCLEOTIDE SEQUENCE [LARGE SCALE GENOMIC DNA]</scope>
    <source>
        <strain evidence="1 2">DAH-3</strain>
    </source>
</reference>
<evidence type="ECO:0000313" key="2">
    <source>
        <dbReference type="Proteomes" id="UP000186594"/>
    </source>
</evidence>